<evidence type="ECO:0000256" key="7">
    <source>
        <dbReference type="ARBA" id="ARBA00022824"/>
    </source>
</evidence>
<evidence type="ECO:0000256" key="8">
    <source>
        <dbReference type="ARBA" id="ARBA00022848"/>
    </source>
</evidence>
<evidence type="ECO:0000313" key="15">
    <source>
        <dbReference type="EMBL" id="KAG8228712.1"/>
    </source>
</evidence>
<dbReference type="AlphaFoldDB" id="A0A8K0P0P1"/>
<evidence type="ECO:0008006" key="17">
    <source>
        <dbReference type="Google" id="ProtNLM"/>
    </source>
</evidence>
<evidence type="ECO:0000256" key="11">
    <source>
        <dbReference type="ARBA" id="ARBA00023033"/>
    </source>
</evidence>
<keyword evidence="6 13" id="KW-0479">Metal-binding</keyword>
<protein>
    <recommendedName>
        <fullName evidence="17">Cytochrome P450</fullName>
    </recommendedName>
</protein>
<dbReference type="PRINTS" id="PR00463">
    <property type="entry name" value="EP450I"/>
</dbReference>
<comment type="caution">
    <text evidence="15">The sequence shown here is derived from an EMBL/GenBank/DDBJ whole genome shotgun (WGS) entry which is preliminary data.</text>
</comment>
<evidence type="ECO:0000256" key="4">
    <source>
        <dbReference type="ARBA" id="ARBA00010617"/>
    </source>
</evidence>
<comment type="cofactor">
    <cofactor evidence="1 13">
        <name>heme</name>
        <dbReference type="ChEBI" id="CHEBI:30413"/>
    </cofactor>
</comment>
<feature type="binding site" description="axial binding residue" evidence="13">
    <location>
        <position position="316"/>
    </location>
    <ligand>
        <name>heme</name>
        <dbReference type="ChEBI" id="CHEBI:30413"/>
    </ligand>
    <ligandPart>
        <name>Fe</name>
        <dbReference type="ChEBI" id="CHEBI:18248"/>
    </ligandPart>
</feature>
<evidence type="ECO:0000256" key="6">
    <source>
        <dbReference type="ARBA" id="ARBA00022723"/>
    </source>
</evidence>
<keyword evidence="7" id="KW-0256">Endoplasmic reticulum</keyword>
<dbReference type="InterPro" id="IPR001128">
    <property type="entry name" value="Cyt_P450"/>
</dbReference>
<dbReference type="Proteomes" id="UP000792457">
    <property type="component" value="Unassembled WGS sequence"/>
</dbReference>
<reference evidence="15" key="1">
    <citation type="submission" date="2013-04" db="EMBL/GenBank/DDBJ databases">
        <authorList>
            <person name="Qu J."/>
            <person name="Murali S.C."/>
            <person name="Bandaranaike D."/>
            <person name="Bellair M."/>
            <person name="Blankenburg K."/>
            <person name="Chao H."/>
            <person name="Dinh H."/>
            <person name="Doddapaneni H."/>
            <person name="Downs B."/>
            <person name="Dugan-Rocha S."/>
            <person name="Elkadiri S."/>
            <person name="Gnanaolivu R.D."/>
            <person name="Hernandez B."/>
            <person name="Javaid M."/>
            <person name="Jayaseelan J.C."/>
            <person name="Lee S."/>
            <person name="Li M."/>
            <person name="Ming W."/>
            <person name="Munidasa M."/>
            <person name="Muniz J."/>
            <person name="Nguyen L."/>
            <person name="Ongeri F."/>
            <person name="Osuji N."/>
            <person name="Pu L.-L."/>
            <person name="Puazo M."/>
            <person name="Qu C."/>
            <person name="Quiroz J."/>
            <person name="Raj R."/>
            <person name="Weissenberger G."/>
            <person name="Xin Y."/>
            <person name="Zou X."/>
            <person name="Han Y."/>
            <person name="Richards S."/>
            <person name="Worley K."/>
            <person name="Muzny D."/>
            <person name="Gibbs R."/>
        </authorList>
    </citation>
    <scope>NUCLEOTIDE SEQUENCE</scope>
    <source>
        <strain evidence="15">Sampled in the wild</strain>
    </source>
</reference>
<evidence type="ECO:0000256" key="1">
    <source>
        <dbReference type="ARBA" id="ARBA00001971"/>
    </source>
</evidence>
<evidence type="ECO:0000256" key="10">
    <source>
        <dbReference type="ARBA" id="ARBA00023004"/>
    </source>
</evidence>
<sequence length="376" mass="43570">MHPPAGTISRFTVEDYQIPGTSLKIDKNIPIFISISAIQRDEKFFPRPEQFDPDRFLQKDQWNHFTYMPFGEGPRLCIGLKFTMDESYVFFRNFVQEIMKKREEAIDKGEGSGYGDFIHQLVLLKKRGIKREEIKNDDEDEENEFLKSDANETDVSWANVDLDDLAAQAMLFFSAGFETTSSLLSFAMFELSSSKNGKQIQRRVAEEVDKVIKEDGGMITYDGLKRMHLLDRVLNETLRLHPPAGTISRFTVEDYQIPGTSLKIDKNIPIFISISAIQRDEKFFPRPEQFDPDRFLQKDQWNHFTYMPFGEGPRLCIGQRFAMMQARLGLAALISKFEFDLCTKKTPVPLKYNKKAFILAPQSGVWLKTKLRRKKK</sequence>
<keyword evidence="8" id="KW-0492">Microsome</keyword>
<evidence type="ECO:0000256" key="12">
    <source>
        <dbReference type="ARBA" id="ARBA00023136"/>
    </source>
</evidence>
<comment type="similarity">
    <text evidence="4 14">Belongs to the cytochrome P450 family.</text>
</comment>
<dbReference type="GO" id="GO:0004497">
    <property type="term" value="F:monooxygenase activity"/>
    <property type="evidence" value="ECO:0007669"/>
    <property type="project" value="UniProtKB-KW"/>
</dbReference>
<keyword evidence="16" id="KW-1185">Reference proteome</keyword>
<keyword evidence="9 14" id="KW-0560">Oxidoreductase</keyword>
<evidence type="ECO:0000256" key="13">
    <source>
        <dbReference type="PIRSR" id="PIRSR602401-1"/>
    </source>
</evidence>
<dbReference type="GO" id="GO:0005506">
    <property type="term" value="F:iron ion binding"/>
    <property type="evidence" value="ECO:0007669"/>
    <property type="project" value="InterPro"/>
</dbReference>
<gene>
    <name evidence="15" type="ORF">J437_LFUL009394</name>
</gene>
<dbReference type="PANTHER" id="PTHR24292:SF54">
    <property type="entry name" value="CYP9F3-RELATED"/>
    <property type="match status" value="1"/>
</dbReference>
<keyword evidence="5 13" id="KW-0349">Heme</keyword>
<evidence type="ECO:0000256" key="9">
    <source>
        <dbReference type="ARBA" id="ARBA00023002"/>
    </source>
</evidence>
<proteinExistence type="inferred from homology"/>
<dbReference type="PRINTS" id="PR00385">
    <property type="entry name" value="P450"/>
</dbReference>
<dbReference type="GO" id="GO:0005789">
    <property type="term" value="C:endoplasmic reticulum membrane"/>
    <property type="evidence" value="ECO:0007669"/>
    <property type="project" value="UniProtKB-SubCell"/>
</dbReference>
<dbReference type="InterPro" id="IPR002401">
    <property type="entry name" value="Cyt_P450_E_grp-I"/>
</dbReference>
<evidence type="ECO:0000256" key="5">
    <source>
        <dbReference type="ARBA" id="ARBA00022617"/>
    </source>
</evidence>
<keyword evidence="10 13" id="KW-0408">Iron</keyword>
<dbReference type="InterPro" id="IPR017972">
    <property type="entry name" value="Cyt_P450_CS"/>
</dbReference>
<dbReference type="GO" id="GO:0020037">
    <property type="term" value="F:heme binding"/>
    <property type="evidence" value="ECO:0007669"/>
    <property type="project" value="InterPro"/>
</dbReference>
<dbReference type="OrthoDB" id="8185424at2759"/>
<dbReference type="EMBL" id="KZ308382">
    <property type="protein sequence ID" value="KAG8228712.1"/>
    <property type="molecule type" value="Genomic_DNA"/>
</dbReference>
<evidence type="ECO:0000256" key="3">
    <source>
        <dbReference type="ARBA" id="ARBA00004406"/>
    </source>
</evidence>
<name>A0A8K0P0P1_LADFU</name>
<dbReference type="Gene3D" id="1.10.630.10">
    <property type="entry name" value="Cytochrome P450"/>
    <property type="match status" value="2"/>
</dbReference>
<organism evidence="15 16">
    <name type="scientific">Ladona fulva</name>
    <name type="common">Scarce chaser dragonfly</name>
    <name type="synonym">Libellula fulva</name>
    <dbReference type="NCBI Taxonomy" id="123851"/>
    <lineage>
        <taxon>Eukaryota</taxon>
        <taxon>Metazoa</taxon>
        <taxon>Ecdysozoa</taxon>
        <taxon>Arthropoda</taxon>
        <taxon>Hexapoda</taxon>
        <taxon>Insecta</taxon>
        <taxon>Pterygota</taxon>
        <taxon>Palaeoptera</taxon>
        <taxon>Odonata</taxon>
        <taxon>Epiprocta</taxon>
        <taxon>Anisoptera</taxon>
        <taxon>Libelluloidea</taxon>
        <taxon>Libellulidae</taxon>
        <taxon>Ladona</taxon>
    </lineage>
</organism>
<evidence type="ECO:0000256" key="14">
    <source>
        <dbReference type="RuleBase" id="RU000461"/>
    </source>
</evidence>
<evidence type="ECO:0000256" key="2">
    <source>
        <dbReference type="ARBA" id="ARBA00004174"/>
    </source>
</evidence>
<evidence type="ECO:0000313" key="16">
    <source>
        <dbReference type="Proteomes" id="UP000792457"/>
    </source>
</evidence>
<dbReference type="GO" id="GO:0016705">
    <property type="term" value="F:oxidoreductase activity, acting on paired donors, with incorporation or reduction of molecular oxygen"/>
    <property type="evidence" value="ECO:0007669"/>
    <property type="project" value="InterPro"/>
</dbReference>
<dbReference type="PROSITE" id="PS00086">
    <property type="entry name" value="CYTOCHROME_P450"/>
    <property type="match status" value="2"/>
</dbReference>
<dbReference type="PANTHER" id="PTHR24292">
    <property type="entry name" value="CYTOCHROME P450"/>
    <property type="match status" value="1"/>
</dbReference>
<comment type="subcellular location">
    <subcellularLocation>
        <location evidence="3">Endoplasmic reticulum membrane</location>
        <topology evidence="3">Peripheral membrane protein</topology>
    </subcellularLocation>
    <subcellularLocation>
        <location evidence="2">Microsome membrane</location>
        <topology evidence="2">Peripheral membrane protein</topology>
    </subcellularLocation>
</comment>
<dbReference type="Pfam" id="PF00067">
    <property type="entry name" value="p450"/>
    <property type="match status" value="2"/>
</dbReference>
<keyword evidence="11 14" id="KW-0503">Monooxygenase</keyword>
<dbReference type="InterPro" id="IPR036396">
    <property type="entry name" value="Cyt_P450_sf"/>
</dbReference>
<dbReference type="InterPro" id="IPR050476">
    <property type="entry name" value="Insect_CytP450_Detox"/>
</dbReference>
<dbReference type="SUPFAM" id="SSF48264">
    <property type="entry name" value="Cytochrome P450"/>
    <property type="match status" value="2"/>
</dbReference>
<keyword evidence="12" id="KW-0472">Membrane</keyword>
<reference evidence="15" key="2">
    <citation type="submission" date="2017-10" db="EMBL/GenBank/DDBJ databases">
        <title>Ladona fulva Genome sequencing and assembly.</title>
        <authorList>
            <person name="Murali S."/>
            <person name="Richards S."/>
            <person name="Bandaranaike D."/>
            <person name="Bellair M."/>
            <person name="Blankenburg K."/>
            <person name="Chao H."/>
            <person name="Dinh H."/>
            <person name="Doddapaneni H."/>
            <person name="Dugan-Rocha S."/>
            <person name="Elkadiri S."/>
            <person name="Gnanaolivu R."/>
            <person name="Hernandez B."/>
            <person name="Skinner E."/>
            <person name="Javaid M."/>
            <person name="Lee S."/>
            <person name="Li M."/>
            <person name="Ming W."/>
            <person name="Munidasa M."/>
            <person name="Muniz J."/>
            <person name="Nguyen L."/>
            <person name="Hughes D."/>
            <person name="Osuji N."/>
            <person name="Pu L.-L."/>
            <person name="Puazo M."/>
            <person name="Qu C."/>
            <person name="Quiroz J."/>
            <person name="Raj R."/>
            <person name="Weissenberger G."/>
            <person name="Xin Y."/>
            <person name="Zou X."/>
            <person name="Han Y."/>
            <person name="Worley K."/>
            <person name="Muzny D."/>
            <person name="Gibbs R."/>
        </authorList>
    </citation>
    <scope>NUCLEOTIDE SEQUENCE</scope>
    <source>
        <strain evidence="15">Sampled in the wild</strain>
    </source>
</reference>
<accession>A0A8K0P0P1</accession>